<evidence type="ECO:0000256" key="1">
    <source>
        <dbReference type="SAM" id="MobiDB-lite"/>
    </source>
</evidence>
<name>E5A164_LEPMJ</name>
<feature type="compositionally biased region" description="Low complexity" evidence="1">
    <location>
        <begin position="25"/>
        <end position="37"/>
    </location>
</feature>
<dbReference type="InParanoid" id="E5A164"/>
<dbReference type="AlphaFoldDB" id="E5A164"/>
<sequence>MNPEPPVADQIIESQCNPKDTTVQNHPPSTTHNTSSPPTNPPMLHVLIPGTHHRPNAITSAAPTLSPSQALVPLLIFILALAILCLDAFPTDHDEEDGE</sequence>
<proteinExistence type="predicted"/>
<dbReference type="Proteomes" id="UP000002668">
    <property type="component" value="Genome"/>
</dbReference>
<dbReference type="VEuPathDB" id="FungiDB:LEMA_P106510.1"/>
<evidence type="ECO:0000313" key="2">
    <source>
        <dbReference type="EMBL" id="CBX97520.1"/>
    </source>
</evidence>
<keyword evidence="3" id="KW-1185">Reference proteome</keyword>
<reference evidence="3" key="1">
    <citation type="journal article" date="2011" name="Nat. Commun.">
        <title>Effector diversification within compartments of the Leptosphaeria maculans genome affected by Repeat-Induced Point mutations.</title>
        <authorList>
            <person name="Rouxel T."/>
            <person name="Grandaubert J."/>
            <person name="Hane J.K."/>
            <person name="Hoede C."/>
            <person name="van de Wouw A.P."/>
            <person name="Couloux A."/>
            <person name="Dominguez V."/>
            <person name="Anthouard V."/>
            <person name="Bally P."/>
            <person name="Bourras S."/>
            <person name="Cozijnsen A.J."/>
            <person name="Ciuffetti L.M."/>
            <person name="Degrave A."/>
            <person name="Dilmaghani A."/>
            <person name="Duret L."/>
            <person name="Fudal I."/>
            <person name="Goodwin S.B."/>
            <person name="Gout L."/>
            <person name="Glaser N."/>
            <person name="Linglin J."/>
            <person name="Kema G.H.J."/>
            <person name="Lapalu N."/>
            <person name="Lawrence C.B."/>
            <person name="May K."/>
            <person name="Meyer M."/>
            <person name="Ollivier B."/>
            <person name="Poulain J."/>
            <person name="Schoch C.L."/>
            <person name="Simon A."/>
            <person name="Spatafora J.W."/>
            <person name="Stachowiak A."/>
            <person name="Turgeon B.G."/>
            <person name="Tyler B.M."/>
            <person name="Vincent D."/>
            <person name="Weissenbach J."/>
            <person name="Amselem J."/>
            <person name="Quesneville H."/>
            <person name="Oliver R.P."/>
            <person name="Wincker P."/>
            <person name="Balesdent M.-H."/>
            <person name="Howlett B.J."/>
        </authorList>
    </citation>
    <scope>NUCLEOTIDE SEQUENCE [LARGE SCALE GENOMIC DNA]</scope>
    <source>
        <strain evidence="3">JN3 / isolate v23.1.3 / race Av1-4-5-6-7-8</strain>
    </source>
</reference>
<organism evidence="3">
    <name type="scientific">Leptosphaeria maculans (strain JN3 / isolate v23.1.3 / race Av1-4-5-6-7-8)</name>
    <name type="common">Blackleg fungus</name>
    <name type="synonym">Phoma lingam</name>
    <dbReference type="NCBI Taxonomy" id="985895"/>
    <lineage>
        <taxon>Eukaryota</taxon>
        <taxon>Fungi</taxon>
        <taxon>Dikarya</taxon>
        <taxon>Ascomycota</taxon>
        <taxon>Pezizomycotina</taxon>
        <taxon>Dothideomycetes</taxon>
        <taxon>Pleosporomycetidae</taxon>
        <taxon>Pleosporales</taxon>
        <taxon>Pleosporineae</taxon>
        <taxon>Leptosphaeriaceae</taxon>
        <taxon>Plenodomus</taxon>
        <taxon>Plenodomus lingam/Leptosphaeria maculans species complex</taxon>
    </lineage>
</organism>
<gene>
    <name evidence="2" type="ORF">LEMA_P106510.1</name>
</gene>
<accession>E5A164</accession>
<dbReference type="EMBL" id="FP929131">
    <property type="protein sequence ID" value="CBX97520.1"/>
    <property type="molecule type" value="Genomic_DNA"/>
</dbReference>
<dbReference type="GeneID" id="13281021"/>
<feature type="region of interest" description="Disordered" evidence="1">
    <location>
        <begin position="16"/>
        <end position="45"/>
    </location>
</feature>
<dbReference type="HOGENOM" id="CLU_2320832_0_0_1"/>
<evidence type="ECO:0000313" key="3">
    <source>
        <dbReference type="Proteomes" id="UP000002668"/>
    </source>
</evidence>
<protein>
    <submittedName>
        <fullName evidence="2">Predicted protein</fullName>
    </submittedName>
</protein>